<feature type="region of interest" description="Disordered" evidence="2">
    <location>
        <begin position="115"/>
        <end position="134"/>
    </location>
</feature>
<feature type="compositionally biased region" description="Basic and acidic residues" evidence="2">
    <location>
        <begin position="115"/>
        <end position="128"/>
    </location>
</feature>
<evidence type="ECO:0000313" key="5">
    <source>
        <dbReference type="Proteomes" id="UP000301475"/>
    </source>
</evidence>
<evidence type="ECO:0000256" key="1">
    <source>
        <dbReference type="ARBA" id="ARBA00006024"/>
    </source>
</evidence>
<dbReference type="Proteomes" id="UP000301475">
    <property type="component" value="Chromosome"/>
</dbReference>
<dbReference type="PRINTS" id="PR00119">
    <property type="entry name" value="CATATPASE"/>
</dbReference>
<dbReference type="PANTHER" id="PTHR48085">
    <property type="entry name" value="CADMIUM/ZINC-TRANSPORTING ATPASE HMA2-RELATED"/>
    <property type="match status" value="1"/>
</dbReference>
<name>A0A4P8XZQ2_9FIRM</name>
<proteinExistence type="inferred from homology"/>
<dbReference type="EMBL" id="CP039381">
    <property type="protein sequence ID" value="QCT07729.1"/>
    <property type="molecule type" value="Genomic_DNA"/>
</dbReference>
<evidence type="ECO:0000313" key="4">
    <source>
        <dbReference type="EMBL" id="QCT07729.1"/>
    </source>
</evidence>
<reference evidence="4 5" key="1">
    <citation type="submission" date="2019-04" db="EMBL/GenBank/DDBJ databases">
        <authorList>
            <person name="Embree M."/>
            <person name="Gaffney J.R."/>
        </authorList>
    </citation>
    <scope>NUCLEOTIDE SEQUENCE [LARGE SCALE GENOMIC DNA]</scope>
    <source>
        <strain evidence="4 5">JE7A12</strain>
    </source>
</reference>
<dbReference type="SUPFAM" id="SSF56784">
    <property type="entry name" value="HAD-like"/>
    <property type="match status" value="1"/>
</dbReference>
<dbReference type="InterPro" id="IPR036412">
    <property type="entry name" value="HAD-like_sf"/>
</dbReference>
<keyword evidence="3" id="KW-1133">Transmembrane helix</keyword>
<dbReference type="InterPro" id="IPR023214">
    <property type="entry name" value="HAD_sf"/>
</dbReference>
<dbReference type="InterPro" id="IPR051014">
    <property type="entry name" value="Cation_Transport_ATPase_IB"/>
</dbReference>
<keyword evidence="3" id="KW-0812">Transmembrane</keyword>
<organism evidence="4 5">
    <name type="scientific">Ruminococcus bovis</name>
    <dbReference type="NCBI Taxonomy" id="2564099"/>
    <lineage>
        <taxon>Bacteria</taxon>
        <taxon>Bacillati</taxon>
        <taxon>Bacillota</taxon>
        <taxon>Clostridia</taxon>
        <taxon>Eubacteriales</taxon>
        <taxon>Oscillospiraceae</taxon>
        <taxon>Ruminococcus</taxon>
    </lineage>
</organism>
<protein>
    <submittedName>
        <fullName evidence="4">Uncharacterized protein</fullName>
    </submittedName>
</protein>
<dbReference type="KEGG" id="ruj:E5Z56_10350"/>
<dbReference type="GO" id="GO:0016020">
    <property type="term" value="C:membrane"/>
    <property type="evidence" value="ECO:0007669"/>
    <property type="project" value="TreeGrafter"/>
</dbReference>
<evidence type="ECO:0000256" key="2">
    <source>
        <dbReference type="SAM" id="MobiDB-lite"/>
    </source>
</evidence>
<sequence length="134" mass="14668">MKDKGHCVIMVDGGINDTPALAAANVSVAMNDASDIARETADITIKDSSLNQLARIRILSKELMERIHKNYRFILGFNSSLLLLGFMGVITPSLSALLHNASTMMICAKSMTPLSDKKKDKEVKKIEEISSTEE</sequence>
<dbReference type="GO" id="GO:0022857">
    <property type="term" value="F:transmembrane transporter activity"/>
    <property type="evidence" value="ECO:0007669"/>
    <property type="project" value="TreeGrafter"/>
</dbReference>
<evidence type="ECO:0000256" key="3">
    <source>
        <dbReference type="SAM" id="Phobius"/>
    </source>
</evidence>
<feature type="transmembrane region" description="Helical" evidence="3">
    <location>
        <begin position="71"/>
        <end position="90"/>
    </location>
</feature>
<dbReference type="OrthoDB" id="9813266at2"/>
<accession>A0A4P8XZQ2</accession>
<dbReference type="RefSeq" id="WP_138157720.1">
    <property type="nucleotide sequence ID" value="NZ_CP039381.1"/>
</dbReference>
<gene>
    <name evidence="4" type="ORF">E5Z56_10350</name>
</gene>
<keyword evidence="5" id="KW-1185">Reference proteome</keyword>
<dbReference type="AlphaFoldDB" id="A0A4P8XZQ2"/>
<dbReference type="PANTHER" id="PTHR48085:SF5">
    <property type="entry name" value="CADMIUM_ZINC-TRANSPORTING ATPASE HMA4-RELATED"/>
    <property type="match status" value="1"/>
</dbReference>
<comment type="similarity">
    <text evidence="1">Belongs to the cation transport ATPase (P-type) (TC 3.A.3) family. Type IB subfamily.</text>
</comment>
<dbReference type="Gene3D" id="3.40.50.1000">
    <property type="entry name" value="HAD superfamily/HAD-like"/>
    <property type="match status" value="1"/>
</dbReference>
<keyword evidence="3" id="KW-0472">Membrane</keyword>